<dbReference type="InterPro" id="IPR036388">
    <property type="entry name" value="WH-like_DNA-bd_sf"/>
</dbReference>
<dbReference type="InterPro" id="IPR008920">
    <property type="entry name" value="TF_FadR/GntR_C"/>
</dbReference>
<gene>
    <name evidence="6" type="ORF">LVJ94_06815</name>
</gene>
<evidence type="ECO:0000256" key="1">
    <source>
        <dbReference type="ARBA" id="ARBA00023015"/>
    </source>
</evidence>
<dbReference type="SUPFAM" id="SSF46785">
    <property type="entry name" value="Winged helix' DNA-binding domain"/>
    <property type="match status" value="1"/>
</dbReference>
<reference evidence="6" key="1">
    <citation type="submission" date="2021-12" db="EMBL/GenBank/DDBJ databases">
        <title>Discovery of the Pendulisporaceae a myxobacterial family with distinct sporulation behavior and unique specialized metabolism.</title>
        <authorList>
            <person name="Garcia R."/>
            <person name="Popoff A."/>
            <person name="Bader C.D."/>
            <person name="Loehr J."/>
            <person name="Walesch S."/>
            <person name="Walt C."/>
            <person name="Boldt J."/>
            <person name="Bunk B."/>
            <person name="Haeckl F.J.F.P.J."/>
            <person name="Gunesch A.P."/>
            <person name="Birkelbach J."/>
            <person name="Nuebel U."/>
            <person name="Pietschmann T."/>
            <person name="Bach T."/>
            <person name="Mueller R."/>
        </authorList>
    </citation>
    <scope>NUCLEOTIDE SEQUENCE</scope>
    <source>
        <strain evidence="6">MSr11367</strain>
    </source>
</reference>
<dbReference type="Gene3D" id="1.10.10.10">
    <property type="entry name" value="Winged helix-like DNA-binding domain superfamily/Winged helix DNA-binding domain"/>
    <property type="match status" value="1"/>
</dbReference>
<keyword evidence="2" id="KW-0238">DNA-binding</keyword>
<sequence>MDQSSNDWVVNNTHSSPLGQHRTMHGQVVEWLGRRIVSGELPDGTQLPNEADLAAQLKVSRGGVREAVKALAAKGLVEPRPRLGTRVLPREQWNLMDREVIDWHGHVADPAFLQDLLELRLMVEPAAAQLAAERAGPEHIAILESSYAGMAKYAPRLPKAEAAFVEADLTFHLTLLRACGNRLIEHLGRLLETSLYHGLEASSHAPGGVEATLPLHRAVLVAVRGRKPKQAAKAMQRLLETTSEAVKRIERH</sequence>
<name>A0ABZ2L865_9BACT</name>
<dbReference type="Proteomes" id="UP001374803">
    <property type="component" value="Chromosome"/>
</dbReference>
<dbReference type="Pfam" id="PF00392">
    <property type="entry name" value="GntR"/>
    <property type="match status" value="1"/>
</dbReference>
<dbReference type="SMART" id="SM00345">
    <property type="entry name" value="HTH_GNTR"/>
    <property type="match status" value="1"/>
</dbReference>
<evidence type="ECO:0000313" key="7">
    <source>
        <dbReference type="Proteomes" id="UP001374803"/>
    </source>
</evidence>
<dbReference type="CDD" id="cd07377">
    <property type="entry name" value="WHTH_GntR"/>
    <property type="match status" value="1"/>
</dbReference>
<dbReference type="RefSeq" id="WP_394836604.1">
    <property type="nucleotide sequence ID" value="NZ_CP089929.1"/>
</dbReference>
<dbReference type="PANTHER" id="PTHR43537:SF44">
    <property type="entry name" value="GNTR FAMILY REGULATORY PROTEIN"/>
    <property type="match status" value="1"/>
</dbReference>
<dbReference type="PRINTS" id="PR00035">
    <property type="entry name" value="HTHGNTR"/>
</dbReference>
<dbReference type="Gene3D" id="1.20.120.530">
    <property type="entry name" value="GntR ligand-binding domain-like"/>
    <property type="match status" value="1"/>
</dbReference>
<proteinExistence type="predicted"/>
<accession>A0ABZ2L865</accession>
<keyword evidence="3" id="KW-0804">Transcription</keyword>
<evidence type="ECO:0000259" key="5">
    <source>
        <dbReference type="PROSITE" id="PS50949"/>
    </source>
</evidence>
<dbReference type="PROSITE" id="PS50949">
    <property type="entry name" value="HTH_GNTR"/>
    <property type="match status" value="1"/>
</dbReference>
<protein>
    <submittedName>
        <fullName evidence="6">FadR family transcriptional regulator</fullName>
    </submittedName>
</protein>
<dbReference type="InterPro" id="IPR000524">
    <property type="entry name" value="Tscrpt_reg_HTH_GntR"/>
</dbReference>
<dbReference type="PANTHER" id="PTHR43537">
    <property type="entry name" value="TRANSCRIPTIONAL REGULATOR, GNTR FAMILY"/>
    <property type="match status" value="1"/>
</dbReference>
<dbReference type="EMBL" id="CP089983">
    <property type="protein sequence ID" value="WXB06947.1"/>
    <property type="molecule type" value="Genomic_DNA"/>
</dbReference>
<feature type="region of interest" description="Disordered" evidence="4">
    <location>
        <begin position="1"/>
        <end position="22"/>
    </location>
</feature>
<evidence type="ECO:0000256" key="3">
    <source>
        <dbReference type="ARBA" id="ARBA00023163"/>
    </source>
</evidence>
<dbReference type="Pfam" id="PF07729">
    <property type="entry name" value="FCD"/>
    <property type="match status" value="1"/>
</dbReference>
<dbReference type="SUPFAM" id="SSF48008">
    <property type="entry name" value="GntR ligand-binding domain-like"/>
    <property type="match status" value="1"/>
</dbReference>
<keyword evidence="7" id="KW-1185">Reference proteome</keyword>
<dbReference type="InterPro" id="IPR011711">
    <property type="entry name" value="GntR_C"/>
</dbReference>
<evidence type="ECO:0000313" key="6">
    <source>
        <dbReference type="EMBL" id="WXB06947.1"/>
    </source>
</evidence>
<evidence type="ECO:0000256" key="2">
    <source>
        <dbReference type="ARBA" id="ARBA00023125"/>
    </source>
</evidence>
<feature type="compositionally biased region" description="Polar residues" evidence="4">
    <location>
        <begin position="1"/>
        <end position="18"/>
    </location>
</feature>
<feature type="domain" description="HTH gntR-type" evidence="5">
    <location>
        <begin position="22"/>
        <end position="90"/>
    </location>
</feature>
<evidence type="ECO:0000256" key="4">
    <source>
        <dbReference type="SAM" id="MobiDB-lite"/>
    </source>
</evidence>
<keyword evidence="1" id="KW-0805">Transcription regulation</keyword>
<organism evidence="6 7">
    <name type="scientific">Pendulispora rubella</name>
    <dbReference type="NCBI Taxonomy" id="2741070"/>
    <lineage>
        <taxon>Bacteria</taxon>
        <taxon>Pseudomonadati</taxon>
        <taxon>Myxococcota</taxon>
        <taxon>Myxococcia</taxon>
        <taxon>Myxococcales</taxon>
        <taxon>Sorangiineae</taxon>
        <taxon>Pendulisporaceae</taxon>
        <taxon>Pendulispora</taxon>
    </lineage>
</organism>
<dbReference type="SMART" id="SM00895">
    <property type="entry name" value="FCD"/>
    <property type="match status" value="1"/>
</dbReference>
<dbReference type="InterPro" id="IPR036390">
    <property type="entry name" value="WH_DNA-bd_sf"/>
</dbReference>